<evidence type="ECO:0000313" key="10">
    <source>
        <dbReference type="EMBL" id="KAK1495161.1"/>
    </source>
</evidence>
<evidence type="ECO:0000256" key="3">
    <source>
        <dbReference type="ARBA" id="ARBA00022980"/>
    </source>
</evidence>
<gene>
    <name evidence="10" type="ORF">CCUS01_13553</name>
</gene>
<organism evidence="10 11">
    <name type="scientific">Colletotrichum cuscutae</name>
    <dbReference type="NCBI Taxonomy" id="1209917"/>
    <lineage>
        <taxon>Eukaryota</taxon>
        <taxon>Fungi</taxon>
        <taxon>Dikarya</taxon>
        <taxon>Ascomycota</taxon>
        <taxon>Pezizomycotina</taxon>
        <taxon>Sordariomycetes</taxon>
        <taxon>Hypocreomycetidae</taxon>
        <taxon>Glomerellales</taxon>
        <taxon>Glomerellaceae</taxon>
        <taxon>Colletotrichum</taxon>
        <taxon>Colletotrichum acutatum species complex</taxon>
    </lineage>
</organism>
<dbReference type="Proteomes" id="UP001239213">
    <property type="component" value="Unassembled WGS sequence"/>
</dbReference>
<feature type="domain" description="Small ribosomal subunit protein uS7" evidence="9">
    <location>
        <begin position="165"/>
        <end position="333"/>
    </location>
</feature>
<evidence type="ECO:0000256" key="7">
    <source>
        <dbReference type="ARBA" id="ARBA00039306"/>
    </source>
</evidence>
<dbReference type="InterPro" id="IPR023798">
    <property type="entry name" value="Ribosomal_uS7_dom"/>
</dbReference>
<evidence type="ECO:0000256" key="1">
    <source>
        <dbReference type="ARBA" id="ARBA00004173"/>
    </source>
</evidence>
<dbReference type="InterPro" id="IPR000235">
    <property type="entry name" value="Ribosomal_uS7"/>
</dbReference>
<evidence type="ECO:0000256" key="6">
    <source>
        <dbReference type="ARBA" id="ARBA00037226"/>
    </source>
</evidence>
<dbReference type="GO" id="GO:0006412">
    <property type="term" value="P:translation"/>
    <property type="evidence" value="ECO:0007669"/>
    <property type="project" value="InterPro"/>
</dbReference>
<comment type="subcellular location">
    <subcellularLocation>
        <location evidence="1">Mitochondrion</location>
    </subcellularLocation>
</comment>
<feature type="region of interest" description="Disordered" evidence="8">
    <location>
        <begin position="347"/>
        <end position="392"/>
    </location>
</feature>
<evidence type="ECO:0000256" key="5">
    <source>
        <dbReference type="ARBA" id="ARBA00023274"/>
    </source>
</evidence>
<dbReference type="Pfam" id="PF00177">
    <property type="entry name" value="Ribosomal_S7"/>
    <property type="match status" value="1"/>
</dbReference>
<comment type="function">
    <text evidence="6">Component of the mitochondrial ribosome (mitoribosome), a dedicated translation machinery responsible for the synthesis of mitochondrial genome-encoded proteins, including at least some of the essential transmembrane subunits of the mitochondrial respiratory chain. The mitoribosomes are attached to the mitochondrial inner membrane and translation products are cotranslationally integrated into the membrane.</text>
</comment>
<dbReference type="InterPro" id="IPR036823">
    <property type="entry name" value="Ribosomal_uS7_dom_sf"/>
</dbReference>
<proteinExistence type="inferred from homology"/>
<keyword evidence="5" id="KW-0687">Ribonucleoprotein</keyword>
<evidence type="ECO:0000259" key="9">
    <source>
        <dbReference type="Pfam" id="PF00177"/>
    </source>
</evidence>
<evidence type="ECO:0000256" key="8">
    <source>
        <dbReference type="SAM" id="MobiDB-lite"/>
    </source>
</evidence>
<dbReference type="FunFam" id="1.10.455.10:FF:000006">
    <property type="entry name" value="37S ribosomal protein S7, mitochondrial"/>
    <property type="match status" value="1"/>
</dbReference>
<comment type="similarity">
    <text evidence="2">Belongs to the universal ribosomal protein uS7 family.</text>
</comment>
<dbReference type="Gene3D" id="1.10.455.10">
    <property type="entry name" value="Ribosomal protein S7 domain"/>
    <property type="match status" value="1"/>
</dbReference>
<name>A0AAI9YBK0_9PEZI</name>
<keyword evidence="3 10" id="KW-0689">Ribosomal protein</keyword>
<dbReference type="GO" id="GO:0005739">
    <property type="term" value="C:mitochondrion"/>
    <property type="evidence" value="ECO:0007669"/>
    <property type="project" value="UniProtKB-SubCell"/>
</dbReference>
<evidence type="ECO:0000256" key="2">
    <source>
        <dbReference type="ARBA" id="ARBA00007151"/>
    </source>
</evidence>
<dbReference type="AlphaFoldDB" id="A0AAI9YBK0"/>
<reference evidence="10" key="1">
    <citation type="submission" date="2016-11" db="EMBL/GenBank/DDBJ databases">
        <title>The genome sequence of Colletotrichum cuscutae.</title>
        <authorList>
            <person name="Baroncelli R."/>
        </authorList>
    </citation>
    <scope>NUCLEOTIDE SEQUENCE</scope>
    <source>
        <strain evidence="10">IMI 304802</strain>
    </source>
</reference>
<dbReference type="SUPFAM" id="SSF47973">
    <property type="entry name" value="Ribosomal protein S7"/>
    <property type="match status" value="1"/>
</dbReference>
<accession>A0AAI9YBK0</accession>
<keyword evidence="11" id="KW-1185">Reference proteome</keyword>
<keyword evidence="4" id="KW-0496">Mitochondrion</keyword>
<dbReference type="EMBL" id="MPDP01000017">
    <property type="protein sequence ID" value="KAK1495161.1"/>
    <property type="molecule type" value="Genomic_DNA"/>
</dbReference>
<dbReference type="GO" id="GO:1990904">
    <property type="term" value="C:ribonucleoprotein complex"/>
    <property type="evidence" value="ECO:0007669"/>
    <property type="project" value="UniProtKB-KW"/>
</dbReference>
<dbReference type="GO" id="GO:0005840">
    <property type="term" value="C:ribosome"/>
    <property type="evidence" value="ECO:0007669"/>
    <property type="project" value="UniProtKB-KW"/>
</dbReference>
<protein>
    <recommendedName>
        <fullName evidence="7">Small ribosomal subunit protein uS7m</fullName>
    </recommendedName>
</protein>
<evidence type="ECO:0000313" key="11">
    <source>
        <dbReference type="Proteomes" id="UP001239213"/>
    </source>
</evidence>
<sequence>MSLRPSLQTACRALALRSRPLAQRQEPLVWAATKRGYSDELRKGERSQIPVLKKTENAAFPQGQEVPESAPGQQQPTNEALEAAAALSELAEAAKGHSAGLQGGLTEAQEQMLYAEGAIPPTQSDGNGQRDLEIIARGGLLAQAGDADEVAPSRSYKFPLPTLPLPPHSHLKSRYHPVLDQLTNLMMRDGKKAQAQRNMAMVLNFLRTSPPPIINPKYPLLPGAPPPAHLPLNPVLYLTLAVDSVAPLIKIRRIAGGAGGGRPLELPAPLAVRQRRRAAFQWILDVVNKKPSKGSGRTQFAHRVADELIAVTEGRSSVWEKRLALHKLGTATRANLTAKPVKQNICDENATSPIETLPGSHATLAEKTENGSGENPGKHQEASRHRDHRVAK</sequence>
<evidence type="ECO:0000256" key="4">
    <source>
        <dbReference type="ARBA" id="ARBA00023128"/>
    </source>
</evidence>
<dbReference type="PANTHER" id="PTHR11205">
    <property type="entry name" value="RIBOSOMAL PROTEIN S7"/>
    <property type="match status" value="1"/>
</dbReference>
<comment type="caution">
    <text evidence="10">The sequence shown here is derived from an EMBL/GenBank/DDBJ whole genome shotgun (WGS) entry which is preliminary data.</text>
</comment>